<dbReference type="PANTHER" id="PTHR43394">
    <property type="entry name" value="ATP-DEPENDENT PERMEASE MDL1, MITOCHONDRIAL"/>
    <property type="match status" value="1"/>
</dbReference>
<protein>
    <submittedName>
        <fullName evidence="10">ABC transporter ATP-binding protein</fullName>
    </submittedName>
</protein>
<dbReference type="PROSITE" id="PS50893">
    <property type="entry name" value="ABC_TRANSPORTER_2"/>
    <property type="match status" value="1"/>
</dbReference>
<keyword evidence="4 10" id="KW-0067">ATP-binding</keyword>
<comment type="caution">
    <text evidence="10">The sequence shown here is derived from an EMBL/GenBank/DDBJ whole genome shotgun (WGS) entry which is preliminary data.</text>
</comment>
<dbReference type="Pfam" id="PF00664">
    <property type="entry name" value="ABC_membrane"/>
    <property type="match status" value="1"/>
</dbReference>
<dbReference type="Gene3D" id="1.20.1560.10">
    <property type="entry name" value="ABC transporter type 1, transmembrane domain"/>
    <property type="match status" value="1"/>
</dbReference>
<evidence type="ECO:0000256" key="6">
    <source>
        <dbReference type="ARBA" id="ARBA00023136"/>
    </source>
</evidence>
<dbReference type="SMART" id="SM00382">
    <property type="entry name" value="AAA"/>
    <property type="match status" value="1"/>
</dbReference>
<feature type="domain" description="ABC transporter" evidence="8">
    <location>
        <begin position="346"/>
        <end position="580"/>
    </location>
</feature>
<dbReference type="Gene3D" id="3.40.50.300">
    <property type="entry name" value="P-loop containing nucleotide triphosphate hydrolases"/>
    <property type="match status" value="1"/>
</dbReference>
<evidence type="ECO:0000313" key="11">
    <source>
        <dbReference type="Proteomes" id="UP001501303"/>
    </source>
</evidence>
<dbReference type="InterPro" id="IPR003439">
    <property type="entry name" value="ABC_transporter-like_ATP-bd"/>
</dbReference>
<dbReference type="PANTHER" id="PTHR43394:SF1">
    <property type="entry name" value="ATP-BINDING CASSETTE SUB-FAMILY B MEMBER 10, MITOCHONDRIAL"/>
    <property type="match status" value="1"/>
</dbReference>
<evidence type="ECO:0000256" key="3">
    <source>
        <dbReference type="ARBA" id="ARBA00022741"/>
    </source>
</evidence>
<dbReference type="SUPFAM" id="SSF52540">
    <property type="entry name" value="P-loop containing nucleoside triphosphate hydrolases"/>
    <property type="match status" value="1"/>
</dbReference>
<feature type="transmembrane region" description="Helical" evidence="7">
    <location>
        <begin position="140"/>
        <end position="163"/>
    </location>
</feature>
<dbReference type="InterPro" id="IPR003593">
    <property type="entry name" value="AAA+_ATPase"/>
</dbReference>
<dbReference type="GO" id="GO:0005524">
    <property type="term" value="F:ATP binding"/>
    <property type="evidence" value="ECO:0007669"/>
    <property type="project" value="UniProtKB-KW"/>
</dbReference>
<dbReference type="InterPro" id="IPR017871">
    <property type="entry name" value="ABC_transporter-like_CS"/>
</dbReference>
<feature type="transmembrane region" description="Helical" evidence="7">
    <location>
        <begin position="66"/>
        <end position="90"/>
    </location>
</feature>
<evidence type="ECO:0000256" key="2">
    <source>
        <dbReference type="ARBA" id="ARBA00022692"/>
    </source>
</evidence>
<gene>
    <name evidence="10" type="ORF">GCM10009716_28270</name>
</gene>
<evidence type="ECO:0000259" key="8">
    <source>
        <dbReference type="PROSITE" id="PS50893"/>
    </source>
</evidence>
<keyword evidence="3" id="KW-0547">Nucleotide-binding</keyword>
<evidence type="ECO:0000256" key="4">
    <source>
        <dbReference type="ARBA" id="ARBA00022840"/>
    </source>
</evidence>
<feature type="transmembrane region" description="Helical" evidence="7">
    <location>
        <begin position="285"/>
        <end position="310"/>
    </location>
</feature>
<dbReference type="PROSITE" id="PS00211">
    <property type="entry name" value="ABC_TRANSPORTER_1"/>
    <property type="match status" value="1"/>
</dbReference>
<accession>A0ABN2PCF8</accession>
<organism evidence="10 11">
    <name type="scientific">Streptomyces sodiiphilus</name>
    <dbReference type="NCBI Taxonomy" id="226217"/>
    <lineage>
        <taxon>Bacteria</taxon>
        <taxon>Bacillati</taxon>
        <taxon>Actinomycetota</taxon>
        <taxon>Actinomycetes</taxon>
        <taxon>Kitasatosporales</taxon>
        <taxon>Streptomycetaceae</taxon>
        <taxon>Streptomyces</taxon>
    </lineage>
</organism>
<dbReference type="InterPro" id="IPR039421">
    <property type="entry name" value="Type_1_exporter"/>
</dbReference>
<feature type="domain" description="ABC transmembrane type-1" evidence="9">
    <location>
        <begin position="30"/>
        <end position="312"/>
    </location>
</feature>
<keyword evidence="2 7" id="KW-0812">Transmembrane</keyword>
<dbReference type="Pfam" id="PF00005">
    <property type="entry name" value="ABC_tran"/>
    <property type="match status" value="1"/>
</dbReference>
<dbReference type="SUPFAM" id="SSF90123">
    <property type="entry name" value="ABC transporter transmembrane region"/>
    <property type="match status" value="1"/>
</dbReference>
<proteinExistence type="predicted"/>
<keyword evidence="6 7" id="KW-0472">Membrane</keyword>
<dbReference type="InterPro" id="IPR011527">
    <property type="entry name" value="ABC1_TM_dom"/>
</dbReference>
<sequence>MPTATEARNTARVLIRLLRTRLRPYTGQILAVLLLQLLQTLTTLWLPTLNAGLIDHGVARGDTGYVIGTGAVMLTVTAVQVLSTLAAVFWSARIAAALSRDLRAEVFGAAQRLSVHQLARFGPASLLTRTIHDVQQIQSLVLLVLTVMVTAPVMGVGGVLLALRQDAPMSLLLIAVLPLLVGTLAVVMVRMAPLSRALQLRVDGITRLAREQITGQRVIRAFAREPYEQRRFADANDELTDTALRLGRLAALMKPLMMLFLDGAAVLALWFAAHRIDAAAMQPGSLIAFLHYLMQILQAVVLAQLALLMVPRAAVAAQRISQVMDTEPALPAPSAPVTRMPEPGHLEVRGVGFSHPGAARPVLHGVDLTARPGRITAVIGPTGAGKTTLLDLVVRFADPTGGTVRVGGVDVRELDPAVLAATVGYVPQRAHLFSGTIASNLRTARPGATDRELWQALETAQAREFVAAAGGLHASVTQGGGNLSGGQRQRLAVARMLVARPAICLFDDPFSALDATTEAALRDALADALCGASVVVVAQRVHTVRHADRILVLDRGRVVGSGTHAQLLADNAVYREIARSQNVEETP</sequence>
<feature type="transmembrane region" description="Helical" evidence="7">
    <location>
        <begin position="25"/>
        <end position="46"/>
    </location>
</feature>
<dbReference type="PROSITE" id="PS50929">
    <property type="entry name" value="ABC_TM1F"/>
    <property type="match status" value="1"/>
</dbReference>
<evidence type="ECO:0000313" key="10">
    <source>
        <dbReference type="EMBL" id="GAA1917551.1"/>
    </source>
</evidence>
<keyword evidence="5 7" id="KW-1133">Transmembrane helix</keyword>
<evidence type="ECO:0000256" key="5">
    <source>
        <dbReference type="ARBA" id="ARBA00022989"/>
    </source>
</evidence>
<reference evidence="10 11" key="1">
    <citation type="journal article" date="2019" name="Int. J. Syst. Evol. Microbiol.">
        <title>The Global Catalogue of Microorganisms (GCM) 10K type strain sequencing project: providing services to taxonomists for standard genome sequencing and annotation.</title>
        <authorList>
            <consortium name="The Broad Institute Genomics Platform"/>
            <consortium name="The Broad Institute Genome Sequencing Center for Infectious Disease"/>
            <person name="Wu L."/>
            <person name="Ma J."/>
        </authorList>
    </citation>
    <scope>NUCLEOTIDE SEQUENCE [LARGE SCALE GENOMIC DNA]</scope>
    <source>
        <strain evidence="10 11">JCM 13581</strain>
    </source>
</reference>
<evidence type="ECO:0000256" key="7">
    <source>
        <dbReference type="SAM" id="Phobius"/>
    </source>
</evidence>
<dbReference type="Proteomes" id="UP001501303">
    <property type="component" value="Unassembled WGS sequence"/>
</dbReference>
<evidence type="ECO:0000256" key="1">
    <source>
        <dbReference type="ARBA" id="ARBA00004651"/>
    </source>
</evidence>
<dbReference type="InterPro" id="IPR027417">
    <property type="entry name" value="P-loop_NTPase"/>
</dbReference>
<comment type="subcellular location">
    <subcellularLocation>
        <location evidence="1">Cell membrane</location>
        <topology evidence="1">Multi-pass membrane protein</topology>
    </subcellularLocation>
</comment>
<feature type="transmembrane region" description="Helical" evidence="7">
    <location>
        <begin position="169"/>
        <end position="189"/>
    </location>
</feature>
<dbReference type="EMBL" id="BAAAMJ010000029">
    <property type="protein sequence ID" value="GAA1917551.1"/>
    <property type="molecule type" value="Genomic_DNA"/>
</dbReference>
<evidence type="ECO:0000259" key="9">
    <source>
        <dbReference type="PROSITE" id="PS50929"/>
    </source>
</evidence>
<dbReference type="InterPro" id="IPR036640">
    <property type="entry name" value="ABC1_TM_sf"/>
</dbReference>
<name>A0ABN2PCF8_9ACTN</name>
<dbReference type="CDD" id="cd18548">
    <property type="entry name" value="ABC_6TM_Tm287_like"/>
    <property type="match status" value="1"/>
</dbReference>
<feature type="transmembrane region" description="Helical" evidence="7">
    <location>
        <begin position="255"/>
        <end position="273"/>
    </location>
</feature>
<keyword evidence="11" id="KW-1185">Reference proteome</keyword>